<dbReference type="Proteomes" id="UP000677457">
    <property type="component" value="Unassembled WGS sequence"/>
</dbReference>
<evidence type="ECO:0000313" key="3">
    <source>
        <dbReference type="Proteomes" id="UP000677457"/>
    </source>
</evidence>
<feature type="region of interest" description="Disordered" evidence="1">
    <location>
        <begin position="39"/>
        <end position="62"/>
    </location>
</feature>
<protein>
    <submittedName>
        <fullName evidence="2">Uncharacterized protein</fullName>
    </submittedName>
</protein>
<evidence type="ECO:0000313" key="2">
    <source>
        <dbReference type="EMBL" id="GIM86854.1"/>
    </source>
</evidence>
<keyword evidence="3" id="KW-1185">Reference proteome</keyword>
<reference evidence="2 3" key="1">
    <citation type="submission" date="2021-03" db="EMBL/GenBank/DDBJ databases">
        <title>Whole genome shotgun sequence of Salinispora arenicola NBRC 105043.</title>
        <authorList>
            <person name="Komaki H."/>
            <person name="Tamura T."/>
        </authorList>
    </citation>
    <scope>NUCLEOTIDE SEQUENCE [LARGE SCALE GENOMIC DNA]</scope>
    <source>
        <strain evidence="2 3">NBRC 105043</strain>
    </source>
</reference>
<comment type="caution">
    <text evidence="2">The sequence shown here is derived from an EMBL/GenBank/DDBJ whole genome shotgun (WGS) entry which is preliminary data.</text>
</comment>
<dbReference type="EMBL" id="BOQM01000028">
    <property type="protein sequence ID" value="GIM86854.1"/>
    <property type="molecule type" value="Genomic_DNA"/>
</dbReference>
<sequence>MAVTVHRGIYRTIELGPWRPGAVALPTVTRMGPVAGGHRSVNGAAFPPDTWSGSDRLGAVAA</sequence>
<accession>A0ABQ4JV80</accession>
<evidence type="ECO:0000256" key="1">
    <source>
        <dbReference type="SAM" id="MobiDB-lite"/>
    </source>
</evidence>
<name>A0ABQ4JV80_SALAC</name>
<proteinExistence type="predicted"/>
<gene>
    <name evidence="2" type="ORF">Sar04_35900</name>
</gene>
<organism evidence="2 3">
    <name type="scientific">Salinispora arenicola</name>
    <dbReference type="NCBI Taxonomy" id="168697"/>
    <lineage>
        <taxon>Bacteria</taxon>
        <taxon>Bacillati</taxon>
        <taxon>Actinomycetota</taxon>
        <taxon>Actinomycetes</taxon>
        <taxon>Micromonosporales</taxon>
        <taxon>Micromonosporaceae</taxon>
        <taxon>Salinispora</taxon>
    </lineage>
</organism>